<evidence type="ECO:0000256" key="9">
    <source>
        <dbReference type="ARBA" id="ARBA00022989"/>
    </source>
</evidence>
<dbReference type="SUPFAM" id="SSF55874">
    <property type="entry name" value="ATPase domain of HSP90 chaperone/DNA topoisomerase II/histidine kinase"/>
    <property type="match status" value="1"/>
</dbReference>
<dbReference type="Pfam" id="PF00672">
    <property type="entry name" value="HAMP"/>
    <property type="match status" value="1"/>
</dbReference>
<dbReference type="EMBL" id="SULG01000118">
    <property type="protein sequence ID" value="TLD40226.1"/>
    <property type="molecule type" value="Genomic_DNA"/>
</dbReference>
<dbReference type="PRINTS" id="PR00344">
    <property type="entry name" value="BCTRLSENSOR"/>
</dbReference>
<keyword evidence="7 12" id="KW-0812">Transmembrane</keyword>
<keyword evidence="11" id="KW-0175">Coiled coil</keyword>
<dbReference type="InterPro" id="IPR003661">
    <property type="entry name" value="HisK_dim/P_dom"/>
</dbReference>
<dbReference type="SUPFAM" id="SSF158472">
    <property type="entry name" value="HAMP domain-like"/>
    <property type="match status" value="1"/>
</dbReference>
<evidence type="ECO:0000256" key="3">
    <source>
        <dbReference type="ARBA" id="ARBA00012438"/>
    </source>
</evidence>
<evidence type="ECO:0000256" key="6">
    <source>
        <dbReference type="ARBA" id="ARBA00022679"/>
    </source>
</evidence>
<evidence type="ECO:0000256" key="12">
    <source>
        <dbReference type="SAM" id="Phobius"/>
    </source>
</evidence>
<comment type="caution">
    <text evidence="15">The sequence shown here is derived from an EMBL/GenBank/DDBJ whole genome shotgun (WGS) entry which is preliminary data.</text>
</comment>
<dbReference type="PANTHER" id="PTHR43304:SF1">
    <property type="entry name" value="PAC DOMAIN-CONTAINING PROTEIN"/>
    <property type="match status" value="1"/>
</dbReference>
<proteinExistence type="predicted"/>
<sequence length="617" mass="70246">MKLYSSLSFKSKLLLFALCISLIPIVTITAVYYFTARSALKNQILEKLTAIAESKMLYVEQMMERKIIRVEDFSADGFIRKRFERIIHKEDSSVQSKVIRLNKYLSENKLPLYGHLLAIILVDKQGKVVSTTHKELINMNISDQEVFKQGMKKDYNEAYISQPQYFSPLHVNCIVASTPIVSEYSKEKIGLIINVYNLVSLNKTTTDYTGMGETGELYLVNRDKIMITKSRFIDDTPFKQIVDIEPVRRILDRNEEMIGIYHDYMNASVVGISRYMPEYGLILLVETHTTEAFAPLRALSITAVALLVVGTALVTLVGISFATLTSEPIKNLTKAAKKISDGGFGYKVRIQRGDEIGILADSFNTMSRELAKFIANLKRSERELLRHSTELKRSNEELQHFAYVASHDLQEPLRMISSYLQLIERRYKSKLDADAEEFITYAVDGANRLQTMINGLLEYSRVDSRGKSFELVDCETLFERALLNLEVTIKENNATITHDTLPTVMADSSQLLQVFQNLISNAIKFHGTAPPRIHISARRNENEWTFSVHDNGIGIEPEYTKQLFNIFKRLHGREYPGIGLGLSICKKIINRHDGRIWLESETGKGSTFYFTIPVHGT</sequence>
<dbReference type="GO" id="GO:0000155">
    <property type="term" value="F:phosphorelay sensor kinase activity"/>
    <property type="evidence" value="ECO:0007669"/>
    <property type="project" value="InterPro"/>
</dbReference>
<dbReference type="InterPro" id="IPR004358">
    <property type="entry name" value="Sig_transdc_His_kin-like_C"/>
</dbReference>
<feature type="domain" description="HAMP" evidence="14">
    <location>
        <begin position="323"/>
        <end position="375"/>
    </location>
</feature>
<dbReference type="Gene3D" id="6.10.340.10">
    <property type="match status" value="1"/>
</dbReference>
<dbReference type="GO" id="GO:0005886">
    <property type="term" value="C:plasma membrane"/>
    <property type="evidence" value="ECO:0007669"/>
    <property type="project" value="UniProtKB-SubCell"/>
</dbReference>
<dbReference type="Pfam" id="PF02743">
    <property type="entry name" value="dCache_1"/>
    <property type="match status" value="1"/>
</dbReference>
<dbReference type="InterPro" id="IPR003594">
    <property type="entry name" value="HATPase_dom"/>
</dbReference>
<evidence type="ECO:0000313" key="15">
    <source>
        <dbReference type="EMBL" id="TLD40226.1"/>
    </source>
</evidence>
<feature type="transmembrane region" description="Helical" evidence="12">
    <location>
        <begin position="298"/>
        <end position="324"/>
    </location>
</feature>
<dbReference type="Pfam" id="PF00512">
    <property type="entry name" value="HisKA"/>
    <property type="match status" value="1"/>
</dbReference>
<keyword evidence="6" id="KW-0808">Transferase</keyword>
<evidence type="ECO:0000313" key="16">
    <source>
        <dbReference type="Proteomes" id="UP000319783"/>
    </source>
</evidence>
<evidence type="ECO:0000256" key="4">
    <source>
        <dbReference type="ARBA" id="ARBA00022475"/>
    </source>
</evidence>
<dbReference type="InterPro" id="IPR036097">
    <property type="entry name" value="HisK_dim/P_sf"/>
</dbReference>
<dbReference type="CDD" id="cd06225">
    <property type="entry name" value="HAMP"/>
    <property type="match status" value="1"/>
</dbReference>
<dbReference type="SMART" id="SM00387">
    <property type="entry name" value="HATPase_c"/>
    <property type="match status" value="1"/>
</dbReference>
<dbReference type="InterPro" id="IPR036890">
    <property type="entry name" value="HATPase_C_sf"/>
</dbReference>
<accession>A0A533Q6K0</accession>
<reference evidence="15 16" key="1">
    <citation type="submission" date="2019-04" db="EMBL/GenBank/DDBJ databases">
        <title>Genome of a novel bacterium Candidatus Jettenia ecosi reconstructed from metagenome of an anammox bioreactor.</title>
        <authorList>
            <person name="Mardanov A.V."/>
            <person name="Beletsky A.V."/>
            <person name="Ravin N.V."/>
            <person name="Botchkova E.A."/>
            <person name="Litti Y.V."/>
            <person name="Nozhevnikova A.N."/>
        </authorList>
    </citation>
    <scope>NUCLEOTIDE SEQUENCE [LARGE SCALE GENOMIC DNA]</scope>
    <source>
        <strain evidence="15">J2</strain>
    </source>
</reference>
<feature type="transmembrane region" description="Helical" evidence="12">
    <location>
        <begin position="12"/>
        <end position="34"/>
    </location>
</feature>
<gene>
    <name evidence="15" type="ORF">JETT_3504</name>
</gene>
<evidence type="ECO:0000256" key="11">
    <source>
        <dbReference type="SAM" id="Coils"/>
    </source>
</evidence>
<dbReference type="SMART" id="SM00304">
    <property type="entry name" value="HAMP"/>
    <property type="match status" value="1"/>
</dbReference>
<keyword evidence="5" id="KW-0597">Phosphoprotein</keyword>
<evidence type="ECO:0000256" key="10">
    <source>
        <dbReference type="ARBA" id="ARBA00023136"/>
    </source>
</evidence>
<dbReference type="FunFam" id="3.30.565.10:FF:000006">
    <property type="entry name" value="Sensor histidine kinase WalK"/>
    <property type="match status" value="1"/>
</dbReference>
<dbReference type="InterPro" id="IPR052162">
    <property type="entry name" value="Sensor_kinase/Photoreceptor"/>
</dbReference>
<dbReference type="PANTHER" id="PTHR43304">
    <property type="entry name" value="PHYTOCHROME-LIKE PROTEIN CPH1"/>
    <property type="match status" value="1"/>
</dbReference>
<dbReference type="AlphaFoldDB" id="A0A533Q6K0"/>
<evidence type="ECO:0000256" key="5">
    <source>
        <dbReference type="ARBA" id="ARBA00022553"/>
    </source>
</evidence>
<dbReference type="Pfam" id="PF02518">
    <property type="entry name" value="HATPase_c"/>
    <property type="match status" value="1"/>
</dbReference>
<dbReference type="InterPro" id="IPR005467">
    <property type="entry name" value="His_kinase_dom"/>
</dbReference>
<dbReference type="Gene3D" id="3.30.565.10">
    <property type="entry name" value="Histidine kinase-like ATPase, C-terminal domain"/>
    <property type="match status" value="1"/>
</dbReference>
<keyword evidence="4" id="KW-1003">Cell membrane</keyword>
<keyword evidence="10 12" id="KW-0472">Membrane</keyword>
<evidence type="ECO:0000256" key="1">
    <source>
        <dbReference type="ARBA" id="ARBA00000085"/>
    </source>
</evidence>
<evidence type="ECO:0000256" key="8">
    <source>
        <dbReference type="ARBA" id="ARBA00022777"/>
    </source>
</evidence>
<dbReference type="InterPro" id="IPR003660">
    <property type="entry name" value="HAMP_dom"/>
</dbReference>
<evidence type="ECO:0000256" key="7">
    <source>
        <dbReference type="ARBA" id="ARBA00022692"/>
    </source>
</evidence>
<dbReference type="Proteomes" id="UP000319783">
    <property type="component" value="Unassembled WGS sequence"/>
</dbReference>
<dbReference type="PROSITE" id="PS50885">
    <property type="entry name" value="HAMP"/>
    <property type="match status" value="1"/>
</dbReference>
<dbReference type="CDD" id="cd00082">
    <property type="entry name" value="HisKA"/>
    <property type="match status" value="1"/>
</dbReference>
<comment type="catalytic activity">
    <reaction evidence="1">
        <text>ATP + protein L-histidine = ADP + protein N-phospho-L-histidine.</text>
        <dbReference type="EC" id="2.7.13.3"/>
    </reaction>
</comment>
<protein>
    <recommendedName>
        <fullName evidence="3">histidine kinase</fullName>
        <ecNumber evidence="3">2.7.13.3</ecNumber>
    </recommendedName>
</protein>
<dbReference type="InterPro" id="IPR033479">
    <property type="entry name" value="dCache_1"/>
</dbReference>
<dbReference type="EC" id="2.7.13.3" evidence="3"/>
<evidence type="ECO:0000256" key="2">
    <source>
        <dbReference type="ARBA" id="ARBA00004651"/>
    </source>
</evidence>
<dbReference type="SMART" id="SM00388">
    <property type="entry name" value="HisKA"/>
    <property type="match status" value="1"/>
</dbReference>
<organism evidence="15 16">
    <name type="scientific">Candidatus Jettenia ecosi</name>
    <dbReference type="NCBI Taxonomy" id="2494326"/>
    <lineage>
        <taxon>Bacteria</taxon>
        <taxon>Pseudomonadati</taxon>
        <taxon>Planctomycetota</taxon>
        <taxon>Candidatus Brocadiia</taxon>
        <taxon>Candidatus Brocadiales</taxon>
        <taxon>Candidatus Brocadiaceae</taxon>
        <taxon>Candidatus Jettenia</taxon>
    </lineage>
</organism>
<keyword evidence="9 12" id="KW-1133">Transmembrane helix</keyword>
<dbReference type="SUPFAM" id="SSF47384">
    <property type="entry name" value="Homodimeric domain of signal transducing histidine kinase"/>
    <property type="match status" value="1"/>
</dbReference>
<dbReference type="Gene3D" id="1.10.287.130">
    <property type="match status" value="1"/>
</dbReference>
<feature type="domain" description="Histidine kinase" evidence="13">
    <location>
        <begin position="404"/>
        <end position="616"/>
    </location>
</feature>
<evidence type="ECO:0000259" key="13">
    <source>
        <dbReference type="PROSITE" id="PS50109"/>
    </source>
</evidence>
<evidence type="ECO:0000259" key="14">
    <source>
        <dbReference type="PROSITE" id="PS50885"/>
    </source>
</evidence>
<comment type="subcellular location">
    <subcellularLocation>
        <location evidence="2">Cell membrane</location>
        <topology evidence="2">Multi-pass membrane protein</topology>
    </subcellularLocation>
</comment>
<dbReference type="Gene3D" id="3.30.450.20">
    <property type="entry name" value="PAS domain"/>
    <property type="match status" value="1"/>
</dbReference>
<keyword evidence="8 15" id="KW-0418">Kinase</keyword>
<name>A0A533Q6K0_9BACT</name>
<feature type="coiled-coil region" evidence="11">
    <location>
        <begin position="363"/>
        <end position="397"/>
    </location>
</feature>
<dbReference type="PROSITE" id="PS50109">
    <property type="entry name" value="HIS_KIN"/>
    <property type="match status" value="1"/>
</dbReference>